<dbReference type="InterPro" id="IPR050216">
    <property type="entry name" value="LRR_domain-containing"/>
</dbReference>
<name>A0ABQ7VFC8_SOLTU</name>
<feature type="domain" description="Disease resistance R13L4/SHOC-2-like LRR" evidence="3">
    <location>
        <begin position="82"/>
        <end position="174"/>
    </location>
</feature>
<sequence length="222" mass="24621">MGCRSSKSADAGTISRWRSTGIVALRDAKLKAFPFILRVVFLEANSHSSAVTVEIPMEINKLTNLQRLILADNIIERLPMNLGLLQSLKVATFDGNRITNLPDELGQLVKLERLSVSANLLTSLPDTIGSLRSLVLLNVSNNKLKFLPESIGSCCSLEELQANDAFKFIKRMQGLAEHSPTWQSHNYGPISTIIAADCEEFAQAFLQFFMELLTSTNWAMHL</sequence>
<dbReference type="Pfam" id="PF23598">
    <property type="entry name" value="LRR_14"/>
    <property type="match status" value="1"/>
</dbReference>
<evidence type="ECO:0000259" key="3">
    <source>
        <dbReference type="Pfam" id="PF23598"/>
    </source>
</evidence>
<keyword evidence="5" id="KW-1185">Reference proteome</keyword>
<reference evidence="4 5" key="1">
    <citation type="journal article" date="2021" name="bioRxiv">
        <title>Chromosome-scale and haplotype-resolved genome assembly of a tetraploid potato cultivar.</title>
        <authorList>
            <person name="Sun H."/>
            <person name="Jiao W.-B."/>
            <person name="Krause K."/>
            <person name="Campoy J.A."/>
            <person name="Goel M."/>
            <person name="Folz-Donahue K."/>
            <person name="Kukat C."/>
            <person name="Huettel B."/>
            <person name="Schneeberger K."/>
        </authorList>
    </citation>
    <scope>NUCLEOTIDE SEQUENCE [LARGE SCALE GENOMIC DNA]</scope>
    <source>
        <strain evidence="4">SolTubOtavaFocal</strain>
        <tissue evidence="4">Leaves</tissue>
    </source>
</reference>
<dbReference type="InterPro" id="IPR055414">
    <property type="entry name" value="LRR_R13L4/SHOC2-like"/>
</dbReference>
<evidence type="ECO:0000256" key="2">
    <source>
        <dbReference type="ARBA" id="ARBA00022737"/>
    </source>
</evidence>
<gene>
    <name evidence="4" type="ORF">KY290_018812</name>
</gene>
<dbReference type="PANTHER" id="PTHR48051:SF1">
    <property type="entry name" value="RAS SUPPRESSOR PROTEIN 1"/>
    <property type="match status" value="1"/>
</dbReference>
<comment type="caution">
    <text evidence="4">The sequence shown here is derived from an EMBL/GenBank/DDBJ whole genome shotgun (WGS) entry which is preliminary data.</text>
</comment>
<dbReference type="EMBL" id="JAIVGD010000013">
    <property type="protein sequence ID" value="KAH0762739.1"/>
    <property type="molecule type" value="Genomic_DNA"/>
</dbReference>
<evidence type="ECO:0000313" key="4">
    <source>
        <dbReference type="EMBL" id="KAH0762739.1"/>
    </source>
</evidence>
<dbReference type="PANTHER" id="PTHR48051">
    <property type="match status" value="1"/>
</dbReference>
<proteinExistence type="predicted"/>
<dbReference type="SUPFAM" id="SSF52058">
    <property type="entry name" value="L domain-like"/>
    <property type="match status" value="1"/>
</dbReference>
<dbReference type="InterPro" id="IPR003591">
    <property type="entry name" value="Leu-rich_rpt_typical-subtyp"/>
</dbReference>
<protein>
    <recommendedName>
        <fullName evidence="3">Disease resistance R13L4/SHOC-2-like LRR domain-containing protein</fullName>
    </recommendedName>
</protein>
<organism evidence="4 5">
    <name type="scientific">Solanum tuberosum</name>
    <name type="common">Potato</name>
    <dbReference type="NCBI Taxonomy" id="4113"/>
    <lineage>
        <taxon>Eukaryota</taxon>
        <taxon>Viridiplantae</taxon>
        <taxon>Streptophyta</taxon>
        <taxon>Embryophyta</taxon>
        <taxon>Tracheophyta</taxon>
        <taxon>Spermatophyta</taxon>
        <taxon>Magnoliopsida</taxon>
        <taxon>eudicotyledons</taxon>
        <taxon>Gunneridae</taxon>
        <taxon>Pentapetalae</taxon>
        <taxon>asterids</taxon>
        <taxon>lamiids</taxon>
        <taxon>Solanales</taxon>
        <taxon>Solanaceae</taxon>
        <taxon>Solanoideae</taxon>
        <taxon>Solaneae</taxon>
        <taxon>Solanum</taxon>
    </lineage>
</organism>
<dbReference type="Proteomes" id="UP000826656">
    <property type="component" value="Unassembled WGS sequence"/>
</dbReference>
<dbReference type="SMART" id="SM00369">
    <property type="entry name" value="LRR_TYP"/>
    <property type="match status" value="3"/>
</dbReference>
<dbReference type="InterPro" id="IPR032675">
    <property type="entry name" value="LRR_dom_sf"/>
</dbReference>
<evidence type="ECO:0000256" key="1">
    <source>
        <dbReference type="ARBA" id="ARBA00022614"/>
    </source>
</evidence>
<keyword evidence="1" id="KW-0433">Leucine-rich repeat</keyword>
<dbReference type="Gene3D" id="3.80.10.10">
    <property type="entry name" value="Ribonuclease Inhibitor"/>
    <property type="match status" value="1"/>
</dbReference>
<dbReference type="SMART" id="SM00364">
    <property type="entry name" value="LRR_BAC"/>
    <property type="match status" value="3"/>
</dbReference>
<evidence type="ECO:0000313" key="5">
    <source>
        <dbReference type="Proteomes" id="UP000826656"/>
    </source>
</evidence>
<accession>A0ABQ7VFC8</accession>
<keyword evidence="2" id="KW-0677">Repeat</keyword>